<dbReference type="EMBL" id="SWCI01000002">
    <property type="protein sequence ID" value="TKB50651.1"/>
    <property type="molecule type" value="Genomic_DNA"/>
</dbReference>
<feature type="signal peptide" evidence="1">
    <location>
        <begin position="1"/>
        <end position="18"/>
    </location>
</feature>
<organism evidence="2 3">
    <name type="scientific">Ferrimonas sediminicola</name>
    <dbReference type="NCBI Taxonomy" id="2569538"/>
    <lineage>
        <taxon>Bacteria</taxon>
        <taxon>Pseudomonadati</taxon>
        <taxon>Pseudomonadota</taxon>
        <taxon>Gammaproteobacteria</taxon>
        <taxon>Alteromonadales</taxon>
        <taxon>Ferrimonadaceae</taxon>
        <taxon>Ferrimonas</taxon>
    </lineage>
</organism>
<dbReference type="Proteomes" id="UP000305674">
    <property type="component" value="Unassembled WGS sequence"/>
</dbReference>
<name>A0A4U1BHD4_9GAMM</name>
<dbReference type="Gene3D" id="3.30.110.170">
    <property type="entry name" value="Protein of unknown function (DUF541), domain 1"/>
    <property type="match status" value="1"/>
</dbReference>
<dbReference type="GO" id="GO:0006974">
    <property type="term" value="P:DNA damage response"/>
    <property type="evidence" value="ECO:0007669"/>
    <property type="project" value="TreeGrafter"/>
</dbReference>
<protein>
    <submittedName>
        <fullName evidence="2">DUF541 domain-containing protein</fullName>
    </submittedName>
</protein>
<dbReference type="RefSeq" id="WP_136852192.1">
    <property type="nucleotide sequence ID" value="NZ_SWCI01000002.1"/>
</dbReference>
<accession>A0A4U1BHD4</accession>
<evidence type="ECO:0000313" key="2">
    <source>
        <dbReference type="EMBL" id="TKB50651.1"/>
    </source>
</evidence>
<dbReference type="PANTHER" id="PTHR34387:SF2">
    <property type="entry name" value="SLR1258 PROTEIN"/>
    <property type="match status" value="1"/>
</dbReference>
<dbReference type="PANTHER" id="PTHR34387">
    <property type="entry name" value="SLR1258 PROTEIN"/>
    <property type="match status" value="1"/>
</dbReference>
<evidence type="ECO:0000256" key="1">
    <source>
        <dbReference type="SAM" id="SignalP"/>
    </source>
</evidence>
<reference evidence="2 3" key="1">
    <citation type="submission" date="2019-04" db="EMBL/GenBank/DDBJ databases">
        <authorList>
            <person name="Hwang J.C."/>
        </authorList>
    </citation>
    <scope>NUCLEOTIDE SEQUENCE [LARGE SCALE GENOMIC DNA]</scope>
    <source>
        <strain evidence="2 3">IMCC35001</strain>
    </source>
</reference>
<comment type="caution">
    <text evidence="2">The sequence shown here is derived from an EMBL/GenBank/DDBJ whole genome shotgun (WGS) entry which is preliminary data.</text>
</comment>
<feature type="chain" id="PRO_5020671983" evidence="1">
    <location>
        <begin position="19"/>
        <end position="220"/>
    </location>
</feature>
<keyword evidence="3" id="KW-1185">Reference proteome</keyword>
<dbReference type="InterPro" id="IPR052022">
    <property type="entry name" value="26kDa_periplasmic_antigen"/>
</dbReference>
<dbReference type="Pfam" id="PF04402">
    <property type="entry name" value="SIMPL"/>
    <property type="match status" value="1"/>
</dbReference>
<proteinExistence type="predicted"/>
<dbReference type="InterPro" id="IPR007497">
    <property type="entry name" value="SIMPL/DUF541"/>
</dbReference>
<dbReference type="OrthoDB" id="5985609at2"/>
<evidence type="ECO:0000313" key="3">
    <source>
        <dbReference type="Proteomes" id="UP000305674"/>
    </source>
</evidence>
<dbReference type="AlphaFoldDB" id="A0A4U1BHD4"/>
<gene>
    <name evidence="2" type="ORF">FCL40_05745</name>
</gene>
<keyword evidence="1" id="KW-0732">Signal</keyword>
<sequence>MKAWMLAVLMALPLGAMAGGRWVEVTGQAQGQLPVDRVQLEAHVDRLAKDPATAKEQVDAQVARLLELFRQNNLPKERVDAGSLRVMPEYHYEERRRELVGYRAVRSIGLSLDAGESGRWLALLLDNGVTQVETPRYWSSEWAQYQRGLMESAFQDALDKAGRLARVSGNKLGEVLAIQEVNGPIPRPVMAMSRMEADHAYQPGGQEMTATVLVRIELTD</sequence>
<dbReference type="Gene3D" id="3.30.70.2970">
    <property type="entry name" value="Protein of unknown function (DUF541), domain 2"/>
    <property type="match status" value="1"/>
</dbReference>